<dbReference type="EC" id="2.7.11.1" evidence="17"/>
<evidence type="ECO:0000259" key="22">
    <source>
        <dbReference type="PROSITE" id="PS50927"/>
    </source>
</evidence>
<dbReference type="InterPro" id="IPR051343">
    <property type="entry name" value="G-type_lectin_kinases/EP1-like"/>
</dbReference>
<evidence type="ECO:0000256" key="8">
    <source>
        <dbReference type="ARBA" id="ARBA00022777"/>
    </source>
</evidence>
<sequence length="786" mass="88232">MVEPVKEMAPDLPCILYYFFFFLLLPSSLVAQSNGNVKVGDSLTAGDEAAPWLSPAEDFAFGFRQLGQKDLYLLAIWYYKIPDKTIIWFANGDRPAPKKSTVKLTAELGVVLNNPQGGEIWNSGPGNGEAASGFMNDTGNFLVANENGEKFWQSFDFPTDTLLPTQIMGKGGNLSSRLSETNFSRGRFQFRLIGDGNAVLNTNNLRTGSPYDAYFWSNTVDSGYQVVFNESGYLYVLRANNEREPLTLGSVVSATENYHRATLHFDGVFVLYSCPKNSSGTERWSVVRTMPENICINVSGKLGTGPCGYNGVCTIIPDQRANCSCPPRFSLLDPDDRYGGCKPDFPTQVCAEDVPNAPEDYELEEVDNTDWPFSDYEMYTRYNVEDCKKACLQDCFCNVVVFNEETCWKKKLPLSNGRQDASVNRVSFIKVRKGNYTLPGPPPIPKKNRGRLVLVVSVLLGGSVFFNFVLVGVVSFAFLFFYHKKFTRTPQVERAVQSNLRCFSYKDLVDATNGFKEEVGRGSFGIVYKGLIQIGSGVPVAIKKLDRFAKENDKEFKTEVDAIAHTHHKNLVRLIGFCDEGQHRMLVYEFLSNGTLASFLFGDVKLSWNQRTQIAFQIARGLLYLHDECNSEESGDRAILTYWAYDCYQAGMMHALVENDEEALDDMEKFERFVMVAVWCIQEDPNLRPTMKMVMLMLEGIIQVDVPPSKSIHLFLAMDSEFAFSFLLLFFVVSLRSVICQTSGTVNVGESLVATGQSPPWLFPSKDFAFGFRQINENDDFFLLAV</sequence>
<keyword evidence="5 19" id="KW-0812">Transmembrane</keyword>
<evidence type="ECO:0000256" key="1">
    <source>
        <dbReference type="ARBA" id="ARBA00004479"/>
    </source>
</evidence>
<keyword evidence="6 20" id="KW-0732">Signal</keyword>
<comment type="similarity">
    <text evidence="17">Belongs to the protein kinase superfamily. Ser/Thr protein kinase family.</text>
</comment>
<accession>A0A5N5P2E0</accession>
<feature type="binding site" evidence="18">
    <location>
        <position position="544"/>
    </location>
    <ligand>
        <name>ATP</name>
        <dbReference type="ChEBI" id="CHEBI:30616"/>
    </ligand>
</feature>
<dbReference type="Pfam" id="PF07714">
    <property type="entry name" value="PK_Tyr_Ser-Thr"/>
    <property type="match status" value="1"/>
</dbReference>
<evidence type="ECO:0000256" key="15">
    <source>
        <dbReference type="ARBA" id="ARBA00047899"/>
    </source>
</evidence>
<dbReference type="InterPro" id="IPR001245">
    <property type="entry name" value="Ser-Thr/Tyr_kinase_cat_dom"/>
</dbReference>
<gene>
    <name evidence="23" type="ORF">DKX38_000100</name>
</gene>
<keyword evidence="24" id="KW-1185">Reference proteome</keyword>
<dbReference type="InterPro" id="IPR011009">
    <property type="entry name" value="Kinase-like_dom_sf"/>
</dbReference>
<dbReference type="PANTHER" id="PTHR47976">
    <property type="entry name" value="G-TYPE LECTIN S-RECEPTOR-LIKE SERINE/THREONINE-PROTEIN KINASE SD2-5"/>
    <property type="match status" value="1"/>
</dbReference>
<dbReference type="PANTHER" id="PTHR47976:SF15">
    <property type="entry name" value="G-TYPE LECTIN S-RECEPTOR-LIKE SERINE_THREONINE-PROTEIN KINASE RLK1"/>
    <property type="match status" value="1"/>
</dbReference>
<keyword evidence="8 17" id="KW-0418">Kinase</keyword>
<evidence type="ECO:0000256" key="20">
    <source>
        <dbReference type="SAM" id="SignalP"/>
    </source>
</evidence>
<dbReference type="PROSITE" id="PS00107">
    <property type="entry name" value="PROTEIN_KINASE_ATP"/>
    <property type="match status" value="1"/>
</dbReference>
<evidence type="ECO:0000256" key="19">
    <source>
        <dbReference type="SAM" id="Phobius"/>
    </source>
</evidence>
<protein>
    <recommendedName>
        <fullName evidence="17">Receptor-like serine/threonine-protein kinase</fullName>
        <ecNumber evidence="17">2.7.11.1</ecNumber>
    </recommendedName>
</protein>
<proteinExistence type="inferred from homology"/>
<keyword evidence="3" id="KW-0245">EGF-like domain</keyword>
<feature type="transmembrane region" description="Helical" evidence="19">
    <location>
        <begin position="452"/>
        <end position="482"/>
    </location>
</feature>
<keyword evidence="11 19" id="KW-0472">Membrane</keyword>
<keyword evidence="9 17" id="KW-0067">ATP-binding</keyword>
<dbReference type="CDD" id="cd01098">
    <property type="entry name" value="PAN_AP_plant"/>
    <property type="match status" value="1"/>
</dbReference>
<dbReference type="Gene3D" id="2.90.10.10">
    <property type="entry name" value="Bulb-type lectin domain"/>
    <property type="match status" value="2"/>
</dbReference>
<dbReference type="GO" id="GO:0016020">
    <property type="term" value="C:membrane"/>
    <property type="evidence" value="ECO:0007669"/>
    <property type="project" value="UniProtKB-SubCell"/>
</dbReference>
<reference evidence="24" key="1">
    <citation type="journal article" date="2019" name="Gigascience">
        <title>De novo genome assembly of the endangered Acer yangbiense, a plant species with extremely small populations endemic to Yunnan Province, China.</title>
        <authorList>
            <person name="Yang J."/>
            <person name="Wariss H.M."/>
            <person name="Tao L."/>
            <person name="Zhang R."/>
            <person name="Yun Q."/>
            <person name="Hollingsworth P."/>
            <person name="Dao Z."/>
            <person name="Luo G."/>
            <person name="Guo H."/>
            <person name="Ma Y."/>
            <person name="Sun W."/>
        </authorList>
    </citation>
    <scope>NUCLEOTIDE SEQUENCE [LARGE SCALE GENOMIC DNA]</scope>
    <source>
        <strain evidence="24">cv. br00</strain>
    </source>
</reference>
<feature type="domain" description="Protein kinase" evidence="21">
    <location>
        <begin position="513"/>
        <end position="786"/>
    </location>
</feature>
<feature type="domain" description="Bulb-type lectin" evidence="22">
    <location>
        <begin position="28"/>
        <end position="156"/>
    </location>
</feature>
<comment type="catalytic activity">
    <reaction evidence="15 17">
        <text>L-threonyl-[protein] + ATP = O-phospho-L-threonyl-[protein] + ADP + H(+)</text>
        <dbReference type="Rhea" id="RHEA:46608"/>
        <dbReference type="Rhea" id="RHEA-COMP:11060"/>
        <dbReference type="Rhea" id="RHEA-COMP:11605"/>
        <dbReference type="ChEBI" id="CHEBI:15378"/>
        <dbReference type="ChEBI" id="CHEBI:30013"/>
        <dbReference type="ChEBI" id="CHEBI:30616"/>
        <dbReference type="ChEBI" id="CHEBI:61977"/>
        <dbReference type="ChEBI" id="CHEBI:456216"/>
        <dbReference type="EC" id="2.7.11.1"/>
    </reaction>
</comment>
<feature type="chain" id="PRO_5024371654" description="Receptor-like serine/threonine-protein kinase" evidence="20">
    <location>
        <begin position="32"/>
        <end position="786"/>
    </location>
</feature>
<keyword evidence="13" id="KW-0675">Receptor</keyword>
<evidence type="ECO:0000256" key="9">
    <source>
        <dbReference type="ARBA" id="ARBA00022840"/>
    </source>
</evidence>
<evidence type="ECO:0000256" key="16">
    <source>
        <dbReference type="ARBA" id="ARBA00048679"/>
    </source>
</evidence>
<feature type="signal peptide" evidence="20">
    <location>
        <begin position="1"/>
        <end position="31"/>
    </location>
</feature>
<evidence type="ECO:0000256" key="6">
    <source>
        <dbReference type="ARBA" id="ARBA00022729"/>
    </source>
</evidence>
<evidence type="ECO:0000256" key="13">
    <source>
        <dbReference type="ARBA" id="ARBA00023170"/>
    </source>
</evidence>
<dbReference type="Gene3D" id="1.10.510.10">
    <property type="entry name" value="Transferase(Phosphotransferase) domain 1"/>
    <property type="match status" value="2"/>
</dbReference>
<dbReference type="SMART" id="SM00108">
    <property type="entry name" value="B_lectin"/>
    <property type="match status" value="1"/>
</dbReference>
<evidence type="ECO:0000259" key="21">
    <source>
        <dbReference type="PROSITE" id="PS50011"/>
    </source>
</evidence>
<evidence type="ECO:0000313" key="23">
    <source>
        <dbReference type="EMBL" id="KAB5572906.1"/>
    </source>
</evidence>
<dbReference type="PROSITE" id="PS50011">
    <property type="entry name" value="PROTEIN_KINASE_DOM"/>
    <property type="match status" value="1"/>
</dbReference>
<keyword evidence="2 17" id="KW-0723">Serine/threonine-protein kinase</keyword>
<dbReference type="PROSITE" id="PS50927">
    <property type="entry name" value="BULB_LECTIN"/>
    <property type="match status" value="1"/>
</dbReference>
<comment type="caution">
    <text evidence="23">The sequence shown here is derived from an EMBL/GenBank/DDBJ whole genome shotgun (WGS) entry which is preliminary data.</text>
</comment>
<evidence type="ECO:0000256" key="2">
    <source>
        <dbReference type="ARBA" id="ARBA00022527"/>
    </source>
</evidence>
<dbReference type="GO" id="GO:0004674">
    <property type="term" value="F:protein serine/threonine kinase activity"/>
    <property type="evidence" value="ECO:0007669"/>
    <property type="project" value="UniProtKB-KW"/>
</dbReference>
<comment type="subcellular location">
    <subcellularLocation>
        <location evidence="1">Membrane</location>
        <topology evidence="1">Single-pass type I membrane protein</topology>
    </subcellularLocation>
</comment>
<dbReference type="SUPFAM" id="SSF56112">
    <property type="entry name" value="Protein kinase-like (PK-like)"/>
    <property type="match status" value="1"/>
</dbReference>
<evidence type="ECO:0000256" key="5">
    <source>
        <dbReference type="ARBA" id="ARBA00022692"/>
    </source>
</evidence>
<dbReference type="InterPro" id="IPR001480">
    <property type="entry name" value="Bulb-type_lectin_dom"/>
</dbReference>
<dbReference type="GO" id="GO:0005524">
    <property type="term" value="F:ATP binding"/>
    <property type="evidence" value="ECO:0007669"/>
    <property type="project" value="UniProtKB-UniRule"/>
</dbReference>
<dbReference type="FunFam" id="3.30.200.20:FF:000059">
    <property type="entry name" value="S-receptor-like serine/threonine-protein kinase"/>
    <property type="match status" value="1"/>
</dbReference>
<evidence type="ECO:0000256" key="18">
    <source>
        <dbReference type="PROSITE-ProRule" id="PRU10141"/>
    </source>
</evidence>
<dbReference type="GO" id="GO:0106310">
    <property type="term" value="F:protein serine kinase activity"/>
    <property type="evidence" value="ECO:0007669"/>
    <property type="project" value="RHEA"/>
</dbReference>
<dbReference type="AlphaFoldDB" id="A0A5N5P2E0"/>
<dbReference type="SUPFAM" id="SSF51110">
    <property type="entry name" value="alpha-D-mannose-specific plant lectins"/>
    <property type="match status" value="1"/>
</dbReference>
<name>A0A5N5P2E0_9ROSI</name>
<evidence type="ECO:0000256" key="11">
    <source>
        <dbReference type="ARBA" id="ARBA00023136"/>
    </source>
</evidence>
<dbReference type="Proteomes" id="UP000326939">
    <property type="component" value="Chromosome 1"/>
</dbReference>
<keyword evidence="10 19" id="KW-1133">Transmembrane helix</keyword>
<comment type="catalytic activity">
    <reaction evidence="16 17">
        <text>L-seryl-[protein] + ATP = O-phospho-L-seryl-[protein] + ADP + H(+)</text>
        <dbReference type="Rhea" id="RHEA:17989"/>
        <dbReference type="Rhea" id="RHEA-COMP:9863"/>
        <dbReference type="Rhea" id="RHEA-COMP:11604"/>
        <dbReference type="ChEBI" id="CHEBI:15378"/>
        <dbReference type="ChEBI" id="CHEBI:29999"/>
        <dbReference type="ChEBI" id="CHEBI:30616"/>
        <dbReference type="ChEBI" id="CHEBI:83421"/>
        <dbReference type="ChEBI" id="CHEBI:456216"/>
        <dbReference type="EC" id="2.7.11.1"/>
    </reaction>
</comment>
<dbReference type="InterPro" id="IPR017441">
    <property type="entry name" value="Protein_kinase_ATP_BS"/>
</dbReference>
<dbReference type="PIRSF" id="PIRSF000641">
    <property type="entry name" value="SRK"/>
    <property type="match status" value="1"/>
</dbReference>
<dbReference type="Gene3D" id="3.30.200.20">
    <property type="entry name" value="Phosphorylase Kinase, domain 1"/>
    <property type="match status" value="1"/>
</dbReference>
<evidence type="ECO:0000256" key="17">
    <source>
        <dbReference type="PIRNR" id="PIRNR000641"/>
    </source>
</evidence>
<organism evidence="23 24">
    <name type="scientific">Salix brachista</name>
    <dbReference type="NCBI Taxonomy" id="2182728"/>
    <lineage>
        <taxon>Eukaryota</taxon>
        <taxon>Viridiplantae</taxon>
        <taxon>Streptophyta</taxon>
        <taxon>Embryophyta</taxon>
        <taxon>Tracheophyta</taxon>
        <taxon>Spermatophyta</taxon>
        <taxon>Magnoliopsida</taxon>
        <taxon>eudicotyledons</taxon>
        <taxon>Gunneridae</taxon>
        <taxon>Pentapetalae</taxon>
        <taxon>rosids</taxon>
        <taxon>fabids</taxon>
        <taxon>Malpighiales</taxon>
        <taxon>Salicaceae</taxon>
        <taxon>Saliceae</taxon>
        <taxon>Salix</taxon>
    </lineage>
</organism>
<evidence type="ECO:0000256" key="4">
    <source>
        <dbReference type="ARBA" id="ARBA00022679"/>
    </source>
</evidence>
<evidence type="ECO:0000256" key="12">
    <source>
        <dbReference type="ARBA" id="ARBA00023157"/>
    </source>
</evidence>
<dbReference type="Pfam" id="PF01453">
    <property type="entry name" value="B_lectin"/>
    <property type="match status" value="1"/>
</dbReference>
<keyword evidence="7 17" id="KW-0547">Nucleotide-binding</keyword>
<evidence type="ECO:0000256" key="3">
    <source>
        <dbReference type="ARBA" id="ARBA00022536"/>
    </source>
</evidence>
<keyword evidence="4 17" id="KW-0808">Transferase</keyword>
<dbReference type="InterPro" id="IPR000719">
    <property type="entry name" value="Prot_kinase_dom"/>
</dbReference>
<dbReference type="FunFam" id="2.90.10.10:FF:000013">
    <property type="entry name" value="G-type lectin S-receptor-like serine/threonine-protein kinase LECRK1"/>
    <property type="match status" value="1"/>
</dbReference>
<dbReference type="EMBL" id="VDCV01000001">
    <property type="protein sequence ID" value="KAB5572906.1"/>
    <property type="molecule type" value="Genomic_DNA"/>
</dbReference>
<evidence type="ECO:0000256" key="7">
    <source>
        <dbReference type="ARBA" id="ARBA00022741"/>
    </source>
</evidence>
<dbReference type="InterPro" id="IPR036426">
    <property type="entry name" value="Bulb-type_lectin_dom_sf"/>
</dbReference>
<evidence type="ECO:0000256" key="10">
    <source>
        <dbReference type="ARBA" id="ARBA00022989"/>
    </source>
</evidence>
<evidence type="ECO:0000313" key="24">
    <source>
        <dbReference type="Proteomes" id="UP000326939"/>
    </source>
</evidence>
<evidence type="ECO:0000256" key="14">
    <source>
        <dbReference type="ARBA" id="ARBA00023180"/>
    </source>
</evidence>
<keyword evidence="14" id="KW-0325">Glycoprotein</keyword>
<dbReference type="InterPro" id="IPR024171">
    <property type="entry name" value="SRK-like_kinase"/>
</dbReference>
<keyword evidence="12" id="KW-1015">Disulfide bond</keyword>